<organism evidence="2 3">
    <name type="scientific">Paraburkholderia humisilvae</name>
    <dbReference type="NCBI Taxonomy" id="627669"/>
    <lineage>
        <taxon>Bacteria</taxon>
        <taxon>Pseudomonadati</taxon>
        <taxon>Pseudomonadota</taxon>
        <taxon>Betaproteobacteria</taxon>
        <taxon>Burkholderiales</taxon>
        <taxon>Burkholderiaceae</taxon>
        <taxon>Paraburkholderia</taxon>
    </lineage>
</organism>
<dbReference type="EMBL" id="CADIKH010000100">
    <property type="protein sequence ID" value="CAB3774191.1"/>
    <property type="molecule type" value="Genomic_DNA"/>
</dbReference>
<protein>
    <submittedName>
        <fullName evidence="2">Uncharacterized protein</fullName>
    </submittedName>
</protein>
<reference evidence="2 3" key="1">
    <citation type="submission" date="2020-04" db="EMBL/GenBank/DDBJ databases">
        <authorList>
            <person name="De Canck E."/>
        </authorList>
    </citation>
    <scope>NUCLEOTIDE SEQUENCE [LARGE SCALE GENOMIC DNA]</scope>
    <source>
        <strain evidence="2 3">LMG 29542</strain>
    </source>
</reference>
<evidence type="ECO:0000313" key="2">
    <source>
        <dbReference type="EMBL" id="CAB3774191.1"/>
    </source>
</evidence>
<dbReference type="AlphaFoldDB" id="A0A6J5F8U4"/>
<name>A0A6J5F8U4_9BURK</name>
<proteinExistence type="predicted"/>
<feature type="region of interest" description="Disordered" evidence="1">
    <location>
        <begin position="52"/>
        <end position="75"/>
    </location>
</feature>
<evidence type="ECO:0000313" key="3">
    <source>
        <dbReference type="Proteomes" id="UP000494363"/>
    </source>
</evidence>
<dbReference type="Proteomes" id="UP000494363">
    <property type="component" value="Unassembled WGS sequence"/>
</dbReference>
<keyword evidence="3" id="KW-1185">Reference proteome</keyword>
<gene>
    <name evidence="2" type="ORF">LMG29542_07639</name>
</gene>
<evidence type="ECO:0000256" key="1">
    <source>
        <dbReference type="SAM" id="MobiDB-lite"/>
    </source>
</evidence>
<accession>A0A6J5F8U4</accession>
<sequence>MQLITPEQLVAVMELAPVPYWLAWLEALVRDGLPKLAPAAVVQHIATDADMPSCAARPDHPRGNLQASPRLPYYR</sequence>
<dbReference type="RefSeq" id="WP_175232889.1">
    <property type="nucleotide sequence ID" value="NZ_CADIKH010000100.1"/>
</dbReference>